<dbReference type="PROSITE" id="PS50950">
    <property type="entry name" value="ZF_THAP"/>
    <property type="match status" value="1"/>
</dbReference>
<accession>A0A8C5AYN8</accession>
<dbReference type="GO" id="GO:0003677">
    <property type="term" value="F:DNA binding"/>
    <property type="evidence" value="ECO:0007669"/>
    <property type="project" value="UniProtKB-UniRule"/>
</dbReference>
<dbReference type="SMART" id="SM00980">
    <property type="entry name" value="THAP"/>
    <property type="match status" value="1"/>
</dbReference>
<keyword evidence="8" id="KW-1185">Reference proteome</keyword>
<dbReference type="Pfam" id="PF12017">
    <property type="entry name" value="Tnp_P_element"/>
    <property type="match status" value="1"/>
</dbReference>
<dbReference type="InterPro" id="IPR038441">
    <property type="entry name" value="THAP_Znf_sf"/>
</dbReference>
<keyword evidence="1" id="KW-0479">Metal-binding</keyword>
<dbReference type="Ensembl" id="ENSGMOT00000033511.1">
    <property type="protein sequence ID" value="ENSGMOP00000038679.1"/>
    <property type="gene ID" value="ENSGMOG00000033259.1"/>
</dbReference>
<dbReference type="Gene3D" id="6.20.210.20">
    <property type="entry name" value="THAP domain"/>
    <property type="match status" value="1"/>
</dbReference>
<keyword evidence="4 5" id="KW-0238">DNA-binding</keyword>
<evidence type="ECO:0000256" key="4">
    <source>
        <dbReference type="ARBA" id="ARBA00023125"/>
    </source>
</evidence>
<name>A0A8C5AYN8_GADMO</name>
<protein>
    <recommendedName>
        <fullName evidence="6">THAP-type domain-containing protein</fullName>
    </recommendedName>
</protein>
<evidence type="ECO:0000256" key="1">
    <source>
        <dbReference type="ARBA" id="ARBA00022723"/>
    </source>
</evidence>
<dbReference type="Pfam" id="PF05485">
    <property type="entry name" value="THAP"/>
    <property type="match status" value="1"/>
</dbReference>
<dbReference type="Pfam" id="PF21788">
    <property type="entry name" value="TNP-like_GBD"/>
    <property type="match status" value="1"/>
</dbReference>
<evidence type="ECO:0000313" key="8">
    <source>
        <dbReference type="Proteomes" id="UP000694546"/>
    </source>
</evidence>
<evidence type="ECO:0000256" key="3">
    <source>
        <dbReference type="ARBA" id="ARBA00022833"/>
    </source>
</evidence>
<keyword evidence="3" id="KW-0862">Zinc</keyword>
<dbReference type="GeneTree" id="ENSGT00940000161474"/>
<dbReference type="Ensembl" id="ENSGMOT00000019091.2">
    <property type="protein sequence ID" value="ENSGMOP00000018634.2"/>
    <property type="gene ID" value="ENSGMOG00000017324.2"/>
</dbReference>
<dbReference type="GO" id="GO:0008270">
    <property type="term" value="F:zinc ion binding"/>
    <property type="evidence" value="ECO:0007669"/>
    <property type="project" value="UniProtKB-KW"/>
</dbReference>
<dbReference type="SMART" id="SM00692">
    <property type="entry name" value="DM3"/>
    <property type="match status" value="1"/>
</dbReference>
<reference evidence="7" key="1">
    <citation type="submission" date="2025-05" db="UniProtKB">
        <authorList>
            <consortium name="Ensembl"/>
        </authorList>
    </citation>
    <scope>IDENTIFICATION</scope>
</reference>
<dbReference type="PANTHER" id="PTHR47577:SF1">
    <property type="entry name" value="THAP DOMAIN-CONTAINING PROTEIN 6"/>
    <property type="match status" value="1"/>
</dbReference>
<dbReference type="InterPro" id="IPR006612">
    <property type="entry name" value="THAP_Znf"/>
</dbReference>
<dbReference type="OMA" id="MKENHEN"/>
<evidence type="ECO:0000256" key="2">
    <source>
        <dbReference type="ARBA" id="ARBA00022771"/>
    </source>
</evidence>
<evidence type="ECO:0000256" key="5">
    <source>
        <dbReference type="PROSITE-ProRule" id="PRU00309"/>
    </source>
</evidence>
<proteinExistence type="predicted"/>
<sequence>MPTSCAAWGCTTVRTIQTRSQGITFHKFPKEKQLRRQWEVAVKREDFSANERSMLCSQHFRPEDFDRTGQIVRLRDGTKPSVFSFPTHLKRKVPARTTQASRKAEASLVIDCSLQSLQVTEPSPTYLEHPYALPPSPTLLKTRLSEALARVESLEKEMRNSKAREWRAKKTVRCLLEDLRGKNLINEELHERLDLYSDLPLGLLSKQGHEYTKEQREFALTLHLHGPKAYSYLRESLHLHLPHPHTLQRWMISVDSKPGLNTMMLDMLRRKREEDPVKYGRVALMLDGMAIRKHVQYSPHSQKMTGFVDMGDGLNETDIATEALVFMVVGLQGHWKAPIAYYLTKSLTPDTQKVLLVHALEALHERGIRVMSLTMDGHASNVSMCNQLGCQLKANPCEPLKTFFPHPATGERVFVMMDACHMLKLARNMLQAYSPICSRTGLINWDYVVCLNDIQTKNGLHAANRVTEKHIQFDSQKMKVSLAAQTLSRSVAVALRTLRDLGYPRFTLSLATAEFIEMIDRLFDIMNSRNPRAKGFKAPLGSLNWTRSVELLSRGREYLISLVMKDGTPLHRSKRYFK</sequence>
<dbReference type="Proteomes" id="UP000694546">
    <property type="component" value="Chromosome 8"/>
</dbReference>
<dbReference type="Proteomes" id="UP000694546">
    <property type="component" value="Chromosome 16"/>
</dbReference>
<keyword evidence="2 5" id="KW-0863">Zinc-finger</keyword>
<dbReference type="PANTHER" id="PTHR47577">
    <property type="entry name" value="THAP DOMAIN-CONTAINING PROTEIN 6"/>
    <property type="match status" value="1"/>
</dbReference>
<organism evidence="7 8">
    <name type="scientific">Gadus morhua</name>
    <name type="common">Atlantic cod</name>
    <dbReference type="NCBI Taxonomy" id="8049"/>
    <lineage>
        <taxon>Eukaryota</taxon>
        <taxon>Metazoa</taxon>
        <taxon>Chordata</taxon>
        <taxon>Craniata</taxon>
        <taxon>Vertebrata</taxon>
        <taxon>Euteleostomi</taxon>
        <taxon>Actinopterygii</taxon>
        <taxon>Neopterygii</taxon>
        <taxon>Teleostei</taxon>
        <taxon>Neoteleostei</taxon>
        <taxon>Acanthomorphata</taxon>
        <taxon>Zeiogadaria</taxon>
        <taxon>Gadariae</taxon>
        <taxon>Gadiformes</taxon>
        <taxon>Gadoidei</taxon>
        <taxon>Gadidae</taxon>
        <taxon>Gadus</taxon>
    </lineage>
</organism>
<evidence type="ECO:0000259" key="6">
    <source>
        <dbReference type="PROSITE" id="PS50950"/>
    </source>
</evidence>
<dbReference type="Pfam" id="PF21787">
    <property type="entry name" value="TNP-like_RNaseH_N"/>
    <property type="match status" value="1"/>
</dbReference>
<dbReference type="InterPro" id="IPR048366">
    <property type="entry name" value="TNP-like_GBD"/>
</dbReference>
<dbReference type="InterPro" id="IPR048365">
    <property type="entry name" value="TNP-like_RNaseH_N"/>
</dbReference>
<dbReference type="AlphaFoldDB" id="A0A8C5AYN8"/>
<dbReference type="SUPFAM" id="SSF57716">
    <property type="entry name" value="Glucocorticoid receptor-like (DNA-binding domain)"/>
    <property type="match status" value="1"/>
</dbReference>
<evidence type="ECO:0000313" key="7">
    <source>
        <dbReference type="Ensembl" id="ENSGMOP00000038679.1"/>
    </source>
</evidence>
<feature type="domain" description="THAP-type" evidence="6">
    <location>
        <begin position="1"/>
        <end position="83"/>
    </location>
</feature>
<dbReference type="InterPro" id="IPR021896">
    <property type="entry name" value="THAP9-like_HTH"/>
</dbReference>